<evidence type="ECO:0000256" key="3">
    <source>
        <dbReference type="ARBA" id="ARBA00022827"/>
    </source>
</evidence>
<dbReference type="Pfam" id="PF00890">
    <property type="entry name" value="FAD_binding_2"/>
    <property type="match status" value="1"/>
</dbReference>
<comment type="cofactor">
    <cofactor evidence="1">
        <name>FAD</name>
        <dbReference type="ChEBI" id="CHEBI:57692"/>
    </cofactor>
</comment>
<accession>A0ABW3CJF6</accession>
<organism evidence="7 8">
    <name type="scientific">Actinomadura adrarensis</name>
    <dbReference type="NCBI Taxonomy" id="1819600"/>
    <lineage>
        <taxon>Bacteria</taxon>
        <taxon>Bacillati</taxon>
        <taxon>Actinomycetota</taxon>
        <taxon>Actinomycetes</taxon>
        <taxon>Streptosporangiales</taxon>
        <taxon>Thermomonosporaceae</taxon>
        <taxon>Actinomadura</taxon>
    </lineage>
</organism>
<keyword evidence="4" id="KW-0560">Oxidoreductase</keyword>
<dbReference type="InterPro" id="IPR050315">
    <property type="entry name" value="FAD-oxidoreductase_2"/>
</dbReference>
<evidence type="ECO:0000256" key="5">
    <source>
        <dbReference type="SAM" id="MobiDB-lite"/>
    </source>
</evidence>
<evidence type="ECO:0000259" key="6">
    <source>
        <dbReference type="Pfam" id="PF00890"/>
    </source>
</evidence>
<dbReference type="SUPFAM" id="SSF51905">
    <property type="entry name" value="FAD/NAD(P)-binding domain"/>
    <property type="match status" value="1"/>
</dbReference>
<keyword evidence="8" id="KW-1185">Reference proteome</keyword>
<reference evidence="8" key="1">
    <citation type="journal article" date="2019" name="Int. J. Syst. Evol. Microbiol.">
        <title>The Global Catalogue of Microorganisms (GCM) 10K type strain sequencing project: providing services to taxonomists for standard genome sequencing and annotation.</title>
        <authorList>
            <consortium name="The Broad Institute Genomics Platform"/>
            <consortium name="The Broad Institute Genome Sequencing Center for Infectious Disease"/>
            <person name="Wu L."/>
            <person name="Ma J."/>
        </authorList>
    </citation>
    <scope>NUCLEOTIDE SEQUENCE [LARGE SCALE GENOMIC DNA]</scope>
    <source>
        <strain evidence="8">JCM 31696</strain>
    </source>
</reference>
<sequence>AYNAACPPSDGFDHTAPDGLATEGLVPPKSNWSRPIEQGPFVAYPIMAANVFSFGGLRTTSAAEVVDRDGRPMKGLYAAGELTGLYYSNYTGSTSVLRGATFGRIAGTNAAALKAEA</sequence>
<feature type="region of interest" description="Disordered" evidence="5">
    <location>
        <begin position="1"/>
        <end position="29"/>
    </location>
</feature>
<keyword evidence="3" id="KW-0274">FAD</keyword>
<dbReference type="InterPro" id="IPR003953">
    <property type="entry name" value="FAD-dep_OxRdtase_2_FAD-bd"/>
</dbReference>
<feature type="non-terminal residue" evidence="7">
    <location>
        <position position="1"/>
    </location>
</feature>
<evidence type="ECO:0000313" key="7">
    <source>
        <dbReference type="EMBL" id="MFD0854440.1"/>
    </source>
</evidence>
<dbReference type="PANTHER" id="PTHR43400">
    <property type="entry name" value="FUMARATE REDUCTASE"/>
    <property type="match status" value="1"/>
</dbReference>
<protein>
    <submittedName>
        <fullName evidence="7">FAD-binding protein</fullName>
    </submittedName>
</protein>
<dbReference type="EMBL" id="JBHTIR010002939">
    <property type="protein sequence ID" value="MFD0854440.1"/>
    <property type="molecule type" value="Genomic_DNA"/>
</dbReference>
<comment type="caution">
    <text evidence="7">The sequence shown here is derived from an EMBL/GenBank/DDBJ whole genome shotgun (WGS) entry which is preliminary data.</text>
</comment>
<dbReference type="InterPro" id="IPR036188">
    <property type="entry name" value="FAD/NAD-bd_sf"/>
</dbReference>
<name>A0ABW3CJF6_9ACTN</name>
<evidence type="ECO:0000256" key="4">
    <source>
        <dbReference type="ARBA" id="ARBA00023002"/>
    </source>
</evidence>
<proteinExistence type="predicted"/>
<dbReference type="Gene3D" id="3.90.700.10">
    <property type="entry name" value="Succinate dehydrogenase/fumarate reductase flavoprotein, catalytic domain"/>
    <property type="match status" value="1"/>
</dbReference>
<gene>
    <name evidence="7" type="ORF">ACFQ07_19550</name>
</gene>
<keyword evidence="2" id="KW-0285">Flavoprotein</keyword>
<feature type="domain" description="FAD-dependent oxidoreductase 2 FAD-binding" evidence="6">
    <location>
        <begin position="12"/>
        <end position="90"/>
    </location>
</feature>
<dbReference type="InterPro" id="IPR027477">
    <property type="entry name" value="Succ_DH/fumarate_Rdtase_cat_sf"/>
</dbReference>
<dbReference type="Proteomes" id="UP001597083">
    <property type="component" value="Unassembled WGS sequence"/>
</dbReference>
<evidence type="ECO:0000313" key="8">
    <source>
        <dbReference type="Proteomes" id="UP001597083"/>
    </source>
</evidence>
<dbReference type="Gene3D" id="3.50.50.60">
    <property type="entry name" value="FAD/NAD(P)-binding domain"/>
    <property type="match status" value="1"/>
</dbReference>
<evidence type="ECO:0000256" key="1">
    <source>
        <dbReference type="ARBA" id="ARBA00001974"/>
    </source>
</evidence>
<dbReference type="PANTHER" id="PTHR43400:SF7">
    <property type="entry name" value="FAD-DEPENDENT OXIDOREDUCTASE 2 FAD BINDING DOMAIN-CONTAINING PROTEIN"/>
    <property type="match status" value="1"/>
</dbReference>
<evidence type="ECO:0000256" key="2">
    <source>
        <dbReference type="ARBA" id="ARBA00022630"/>
    </source>
</evidence>